<organism evidence="2 3">
    <name type="scientific">Dentiscutata erythropus</name>
    <dbReference type="NCBI Taxonomy" id="1348616"/>
    <lineage>
        <taxon>Eukaryota</taxon>
        <taxon>Fungi</taxon>
        <taxon>Fungi incertae sedis</taxon>
        <taxon>Mucoromycota</taxon>
        <taxon>Glomeromycotina</taxon>
        <taxon>Glomeromycetes</taxon>
        <taxon>Diversisporales</taxon>
        <taxon>Gigasporaceae</taxon>
        <taxon>Dentiscutata</taxon>
    </lineage>
</organism>
<dbReference type="AlphaFoldDB" id="A0A9N9F8H3"/>
<dbReference type="GO" id="GO:0005886">
    <property type="term" value="C:plasma membrane"/>
    <property type="evidence" value="ECO:0007669"/>
    <property type="project" value="TreeGrafter"/>
</dbReference>
<feature type="domain" description="GGDEF" evidence="1">
    <location>
        <begin position="21"/>
        <end position="162"/>
    </location>
</feature>
<dbReference type="PANTHER" id="PTHR45138">
    <property type="entry name" value="REGULATORY COMPONENTS OF SENSORY TRANSDUCTION SYSTEM"/>
    <property type="match status" value="1"/>
</dbReference>
<gene>
    <name evidence="2" type="ORF">DERYTH_LOCUS3725</name>
</gene>
<dbReference type="OrthoDB" id="1597724at2759"/>
<dbReference type="PROSITE" id="PS50887">
    <property type="entry name" value="GGDEF"/>
    <property type="match status" value="1"/>
</dbReference>
<dbReference type="Pfam" id="PF00990">
    <property type="entry name" value="GGDEF"/>
    <property type="match status" value="1"/>
</dbReference>
<dbReference type="Gene3D" id="3.30.70.270">
    <property type="match status" value="1"/>
</dbReference>
<protein>
    <submittedName>
        <fullName evidence="2">19378_t:CDS:1</fullName>
    </submittedName>
</protein>
<dbReference type="SMART" id="SM00267">
    <property type="entry name" value="GGDEF"/>
    <property type="match status" value="1"/>
</dbReference>
<dbReference type="InterPro" id="IPR029787">
    <property type="entry name" value="Nucleotide_cyclase"/>
</dbReference>
<reference evidence="2" key="1">
    <citation type="submission" date="2021-06" db="EMBL/GenBank/DDBJ databases">
        <authorList>
            <person name="Kallberg Y."/>
            <person name="Tangrot J."/>
            <person name="Rosling A."/>
        </authorList>
    </citation>
    <scope>NUCLEOTIDE SEQUENCE</scope>
    <source>
        <strain evidence="2">MA453B</strain>
    </source>
</reference>
<evidence type="ECO:0000313" key="2">
    <source>
        <dbReference type="EMBL" id="CAG8518001.1"/>
    </source>
</evidence>
<dbReference type="CDD" id="cd01949">
    <property type="entry name" value="GGDEF"/>
    <property type="match status" value="1"/>
</dbReference>
<dbReference type="GO" id="GO:0052621">
    <property type="term" value="F:diguanylate cyclase activity"/>
    <property type="evidence" value="ECO:0007669"/>
    <property type="project" value="TreeGrafter"/>
</dbReference>
<sequence length="272" mass="31249">MSDTRFENEIKNLKDKIDVTPNASLLFLDIDNFKQYNEGTGRNHKTGDDVIKEFELFMNNELNKELKKKSVYSSFNRYGGDEYTILLNCPILDAYNLADYLLKKVRKHLFNSNNEKMNVTLSIGVCAKSSFVTTSESLINNADFAAKKAKRLGRNQVVLFRSTLYFVKIPIPFRVIIIAEEKNVVLRDLLICELIEMINKKLNKAYTNTKKAYHKAKEAKKNFLVWLLRKLQQILQLGVNFLVGGGAESPYGYADAVSLITYRPLWQRAVDI</sequence>
<comment type="caution">
    <text evidence="2">The sequence shown here is derived from an EMBL/GenBank/DDBJ whole genome shotgun (WGS) entry which is preliminary data.</text>
</comment>
<dbReference type="InterPro" id="IPR000160">
    <property type="entry name" value="GGDEF_dom"/>
</dbReference>
<name>A0A9N9F8H3_9GLOM</name>
<evidence type="ECO:0000259" key="1">
    <source>
        <dbReference type="PROSITE" id="PS50887"/>
    </source>
</evidence>
<dbReference type="PANTHER" id="PTHR45138:SF9">
    <property type="entry name" value="DIGUANYLATE CYCLASE DGCM-RELATED"/>
    <property type="match status" value="1"/>
</dbReference>
<accession>A0A9N9F8H3</accession>
<dbReference type="SUPFAM" id="SSF55073">
    <property type="entry name" value="Nucleotide cyclase"/>
    <property type="match status" value="1"/>
</dbReference>
<evidence type="ECO:0000313" key="3">
    <source>
        <dbReference type="Proteomes" id="UP000789405"/>
    </source>
</evidence>
<dbReference type="EMBL" id="CAJVPY010001348">
    <property type="protein sequence ID" value="CAG8518001.1"/>
    <property type="molecule type" value="Genomic_DNA"/>
</dbReference>
<dbReference type="GO" id="GO:0043709">
    <property type="term" value="P:cell adhesion involved in single-species biofilm formation"/>
    <property type="evidence" value="ECO:0007669"/>
    <property type="project" value="TreeGrafter"/>
</dbReference>
<keyword evidence="3" id="KW-1185">Reference proteome</keyword>
<dbReference type="InterPro" id="IPR050469">
    <property type="entry name" value="Diguanylate_Cyclase"/>
</dbReference>
<proteinExistence type="predicted"/>
<dbReference type="Proteomes" id="UP000789405">
    <property type="component" value="Unassembled WGS sequence"/>
</dbReference>
<dbReference type="NCBIfam" id="TIGR00254">
    <property type="entry name" value="GGDEF"/>
    <property type="match status" value="1"/>
</dbReference>
<dbReference type="InterPro" id="IPR043128">
    <property type="entry name" value="Rev_trsase/Diguanyl_cyclase"/>
</dbReference>